<dbReference type="EC" id="2.7.8.28" evidence="3"/>
<dbReference type="EMBL" id="WNEG01000096">
    <property type="protein sequence ID" value="NMG83670.1"/>
    <property type="molecule type" value="Genomic_DNA"/>
</dbReference>
<proteinExistence type="inferred from homology"/>
<dbReference type="CDD" id="cd07186">
    <property type="entry name" value="CofD_like"/>
    <property type="match status" value="1"/>
</dbReference>
<keyword evidence="1 3" id="KW-0808">Transferase</keyword>
<comment type="cofactor">
    <cofactor evidence="3">
        <name>Mg(2+)</name>
        <dbReference type="ChEBI" id="CHEBI:18420"/>
    </cofactor>
</comment>
<evidence type="ECO:0000256" key="2">
    <source>
        <dbReference type="ARBA" id="ARBA00022842"/>
    </source>
</evidence>
<dbReference type="HAMAP" id="MF_01257">
    <property type="entry name" value="CofD"/>
    <property type="match status" value="1"/>
</dbReference>
<name>A0A848DA93_9EURY</name>
<dbReference type="Pfam" id="PF01933">
    <property type="entry name" value="CofD"/>
    <property type="match status" value="1"/>
</dbReference>
<comment type="function">
    <text evidence="3">Catalyzes the transfer of the 2-phospholactate moiety from (2S)-lactyl-2-diphospho-5'-guanosine to 7,8-didemethyl-8-hydroxy-5-deazariboflavin (FO) with the formation of oxidized coenzyme F420-0 and GMP.</text>
</comment>
<keyword evidence="2 3" id="KW-0460">Magnesium</keyword>
<dbReference type="PANTHER" id="PTHR43007">
    <property type="entry name" value="2-PHOSPHO-L-LACTATE TRANSFERASE"/>
    <property type="match status" value="1"/>
</dbReference>
<comment type="caution">
    <text evidence="4">The sequence shown here is derived from an EMBL/GenBank/DDBJ whole genome shotgun (WGS) entry which is preliminary data.</text>
</comment>
<dbReference type="GO" id="GO:0043743">
    <property type="term" value="F:LPPG:FO 2-phospho-L-lactate transferase activity"/>
    <property type="evidence" value="ECO:0007669"/>
    <property type="project" value="UniProtKB-EC"/>
</dbReference>
<dbReference type="AlphaFoldDB" id="A0A848DA93"/>
<organism evidence="4 5">
    <name type="scientific">Candidatus Ethanoperedens thermophilum</name>
    <dbReference type="NCBI Taxonomy" id="2766897"/>
    <lineage>
        <taxon>Archaea</taxon>
        <taxon>Methanobacteriati</taxon>
        <taxon>Methanobacteriota</taxon>
        <taxon>Stenosarchaea group</taxon>
        <taxon>Methanomicrobia</taxon>
        <taxon>Methanosarcinales</taxon>
        <taxon>Methanosarcinales incertae sedis</taxon>
        <taxon>GOM Arc I cluster</taxon>
        <taxon>Candidatus Ethanoperedens</taxon>
    </lineage>
</organism>
<dbReference type="InterPro" id="IPR038136">
    <property type="entry name" value="CofD-like_dom_sf"/>
</dbReference>
<evidence type="ECO:0000313" key="4">
    <source>
        <dbReference type="EMBL" id="NMG83670.1"/>
    </source>
</evidence>
<evidence type="ECO:0000256" key="3">
    <source>
        <dbReference type="HAMAP-Rule" id="MF_01257"/>
    </source>
</evidence>
<gene>
    <name evidence="3" type="primary">cofD</name>
    <name evidence="4" type="ORF">GIS02_05655</name>
</gene>
<comment type="catalytic activity">
    <reaction evidence="3">
        <text>(2S)-lactyl-2-diphospho-5'-guanosine + 7,8-didemethyl-8-hydroxy-5-deazariboflavin = oxidized coenzyme F420-0 + GMP + H(+)</text>
        <dbReference type="Rhea" id="RHEA:63444"/>
        <dbReference type="ChEBI" id="CHEBI:15378"/>
        <dbReference type="ChEBI" id="CHEBI:58115"/>
        <dbReference type="ChEBI" id="CHEBI:59435"/>
        <dbReference type="ChEBI" id="CHEBI:59904"/>
        <dbReference type="ChEBI" id="CHEBI:59907"/>
        <dbReference type="EC" id="2.7.8.28"/>
    </reaction>
</comment>
<dbReference type="InterPro" id="IPR002882">
    <property type="entry name" value="CofD"/>
</dbReference>
<dbReference type="NCBIfam" id="TIGR01819">
    <property type="entry name" value="F420_cofD"/>
    <property type="match status" value="1"/>
</dbReference>
<comment type="similarity">
    <text evidence="3">Belongs to the CofD family.</text>
</comment>
<dbReference type="InterPro" id="IPR010115">
    <property type="entry name" value="FbiA/CofD"/>
</dbReference>
<dbReference type="Gene3D" id="3.40.50.10680">
    <property type="entry name" value="CofD-like domains"/>
    <property type="match status" value="1"/>
</dbReference>
<dbReference type="GO" id="GO:0052645">
    <property type="term" value="P:F420-0 metabolic process"/>
    <property type="evidence" value="ECO:0007669"/>
    <property type="project" value="UniProtKB-UniRule"/>
</dbReference>
<dbReference type="UniPathway" id="UPA00071"/>
<dbReference type="GO" id="GO:0000287">
    <property type="term" value="F:magnesium ion binding"/>
    <property type="evidence" value="ECO:0007669"/>
    <property type="project" value="InterPro"/>
</dbReference>
<dbReference type="SUPFAM" id="SSF142338">
    <property type="entry name" value="CofD-like"/>
    <property type="match status" value="1"/>
</dbReference>
<evidence type="ECO:0000313" key="5">
    <source>
        <dbReference type="Proteomes" id="UP000606580"/>
    </source>
</evidence>
<dbReference type="PANTHER" id="PTHR43007:SF1">
    <property type="entry name" value="2-PHOSPHO-L-LACTATE TRANSFERASE"/>
    <property type="match status" value="1"/>
</dbReference>
<comment type="pathway">
    <text evidence="3">Cofactor biosynthesis; coenzyme F420 biosynthesis.</text>
</comment>
<dbReference type="Proteomes" id="UP000606580">
    <property type="component" value="Unassembled WGS sequence"/>
</dbReference>
<reference evidence="4" key="1">
    <citation type="journal article" date="2020" name="MBio">
        <title>'Candidatus Ethanoperedens,' a Thermophilic Genus of Archaea Mediating the Anaerobic Oxidation of Ethane.</title>
        <authorList>
            <person name="Hahn C.J."/>
            <person name="Laso-Perez R."/>
            <person name="Vulcano F."/>
            <person name="Vaziourakis K.M."/>
            <person name="Stokke R."/>
            <person name="Steen I.H."/>
            <person name="Teske A."/>
            <person name="Boetius A."/>
            <person name="Liebeke M."/>
            <person name="Amann R."/>
            <person name="Knittel K."/>
            <person name="Wegener G."/>
        </authorList>
    </citation>
    <scope>NUCLEOTIDE SEQUENCE</scope>
    <source>
        <strain evidence="4">GoM-Arc1-LC-WB58</strain>
    </source>
</reference>
<protein>
    <recommendedName>
        <fullName evidence="3">2-phospho-L-lactate transferase</fullName>
        <ecNumber evidence="3">2.7.8.28</ecNumber>
    </recommendedName>
    <alternativeName>
        <fullName evidence="3">EPPG:FO PEP transferase</fullName>
    </alternativeName>
</protein>
<comment type="caution">
    <text evidence="3">Lacks conserved residue(s) required for the propagation of feature annotation.</text>
</comment>
<sequence>MLFLSGGTGTPKLLQGVKTLLPQEDITIIVNTAEDTWESGNLVCPDIDTILYLFSDQIDETKWWGVKHDTFHTHNALKKLGEREQMMIGDTDRASHILRSNLIRAGKNLTEATQILARQMHIKASILPMSNDSVATTLHTDKGWLHFQDFWITERGAPHIKQVRIKGIERAKITENVRNAIESEDTIIIGPSNPVTSIGPILRLRGMKDLLKDKKVIAISPVINNKPVSGPAGKLLSAEGYNVSSTGVAEYYGDILSLFVIDKQDNTSPEEFDVPVVKMDTVMTSTKKSIELAKKIQEFNACMGSNIR</sequence>
<feature type="binding site" evidence="3">
    <location>
        <position position="48"/>
    </location>
    <ligand>
        <name>7,8-didemethyl-8-hydroxy-5-deazariboflavin</name>
        <dbReference type="ChEBI" id="CHEBI:59904"/>
    </ligand>
</feature>
<evidence type="ECO:0000256" key="1">
    <source>
        <dbReference type="ARBA" id="ARBA00022679"/>
    </source>
</evidence>
<dbReference type="Gene3D" id="1.10.8.240">
    <property type="entry name" value="CofD-like domain"/>
    <property type="match status" value="1"/>
</dbReference>
<comment type="subunit">
    <text evidence="3">Homodimer.</text>
</comment>
<accession>A0A848DA93</accession>